<feature type="compositionally biased region" description="Polar residues" evidence="1">
    <location>
        <begin position="141"/>
        <end position="152"/>
    </location>
</feature>
<feature type="region of interest" description="Disordered" evidence="1">
    <location>
        <begin position="121"/>
        <end position="152"/>
    </location>
</feature>
<dbReference type="Proteomes" id="UP000789508">
    <property type="component" value="Unassembled WGS sequence"/>
</dbReference>
<dbReference type="AlphaFoldDB" id="A0A9N9EIL8"/>
<comment type="caution">
    <text evidence="2">The sequence shown here is derived from an EMBL/GenBank/DDBJ whole genome shotgun (WGS) entry which is preliminary data.</text>
</comment>
<organism evidence="2 3">
    <name type="scientific">Ambispora leptoticha</name>
    <dbReference type="NCBI Taxonomy" id="144679"/>
    <lineage>
        <taxon>Eukaryota</taxon>
        <taxon>Fungi</taxon>
        <taxon>Fungi incertae sedis</taxon>
        <taxon>Mucoromycota</taxon>
        <taxon>Glomeromycotina</taxon>
        <taxon>Glomeromycetes</taxon>
        <taxon>Archaeosporales</taxon>
        <taxon>Ambisporaceae</taxon>
        <taxon>Ambispora</taxon>
    </lineage>
</organism>
<evidence type="ECO:0000313" key="3">
    <source>
        <dbReference type="Proteomes" id="UP000789508"/>
    </source>
</evidence>
<reference evidence="2" key="1">
    <citation type="submission" date="2021-06" db="EMBL/GenBank/DDBJ databases">
        <authorList>
            <person name="Kallberg Y."/>
            <person name="Tangrot J."/>
            <person name="Rosling A."/>
        </authorList>
    </citation>
    <scope>NUCLEOTIDE SEQUENCE</scope>
    <source>
        <strain evidence="2">FL130A</strain>
    </source>
</reference>
<evidence type="ECO:0000313" key="2">
    <source>
        <dbReference type="EMBL" id="CAG8681221.1"/>
    </source>
</evidence>
<evidence type="ECO:0000256" key="1">
    <source>
        <dbReference type="SAM" id="MobiDB-lite"/>
    </source>
</evidence>
<feature type="compositionally biased region" description="Polar residues" evidence="1">
    <location>
        <begin position="32"/>
        <end position="41"/>
    </location>
</feature>
<feature type="compositionally biased region" description="Low complexity" evidence="1">
    <location>
        <begin position="16"/>
        <end position="31"/>
    </location>
</feature>
<accession>A0A9N9EIL8</accession>
<gene>
    <name evidence="2" type="ORF">ALEPTO_LOCUS10864</name>
</gene>
<keyword evidence="3" id="KW-1185">Reference proteome</keyword>
<protein>
    <submittedName>
        <fullName evidence="2">9213_t:CDS:1</fullName>
    </submittedName>
</protein>
<feature type="region of interest" description="Disordered" evidence="1">
    <location>
        <begin position="1"/>
        <end position="41"/>
    </location>
</feature>
<name>A0A9N9EIL8_9GLOM</name>
<dbReference type="EMBL" id="CAJVPS010014239">
    <property type="protein sequence ID" value="CAG8681221.1"/>
    <property type="molecule type" value="Genomic_DNA"/>
</dbReference>
<sequence length="288" mass="32839">CQSPLKRLKTRDMENSSASSSSSRFTSSTSTAYQQQSPRINLSFLSRNDDSTRPLPNQKASIYNFNNNININKKISTPPPTTQVPTTTRFIDLREKPDEEEIESSRIIDLSTGEALEVIPSVEKQRQRQQKRKRRIDQDGGRSTSINNNVNKPLNKKMRISLQPTTNFIEEIEEESDKSDIEQNDNNITKEKSASIFQQGGKLKFTVPYKKAFADYMRSQFEYMKKGDDNAGKIYEIIEDDNQAAADIDLMKPSMTMELDGDMEVLDDKVVNGSVMEEEIPVDEMEID</sequence>
<proteinExistence type="predicted"/>
<feature type="non-terminal residue" evidence="2">
    <location>
        <position position="1"/>
    </location>
</feature>